<dbReference type="AlphaFoldDB" id="A0A2P5AF78"/>
<gene>
    <name evidence="2" type="ORF">PanWU01x14_338270</name>
</gene>
<evidence type="ECO:0000313" key="2">
    <source>
        <dbReference type="EMBL" id="PON35195.1"/>
    </source>
</evidence>
<protein>
    <submittedName>
        <fullName evidence="2">Uncharacterized protein</fullName>
    </submittedName>
</protein>
<dbReference type="EMBL" id="JXTB01000622">
    <property type="protein sequence ID" value="PON35195.1"/>
    <property type="molecule type" value="Genomic_DNA"/>
</dbReference>
<feature type="region of interest" description="Disordered" evidence="1">
    <location>
        <begin position="197"/>
        <end position="217"/>
    </location>
</feature>
<feature type="non-terminal residue" evidence="2">
    <location>
        <position position="1"/>
    </location>
</feature>
<evidence type="ECO:0000256" key="1">
    <source>
        <dbReference type="SAM" id="MobiDB-lite"/>
    </source>
</evidence>
<dbReference type="Proteomes" id="UP000237105">
    <property type="component" value="Unassembled WGS sequence"/>
</dbReference>
<evidence type="ECO:0000313" key="3">
    <source>
        <dbReference type="Proteomes" id="UP000237105"/>
    </source>
</evidence>
<keyword evidence="3" id="KW-1185">Reference proteome</keyword>
<proteinExistence type="predicted"/>
<reference evidence="3" key="1">
    <citation type="submission" date="2016-06" db="EMBL/GenBank/DDBJ databases">
        <title>Parallel loss of symbiosis genes in relatives of nitrogen-fixing non-legume Parasponia.</title>
        <authorList>
            <person name="Van Velzen R."/>
            <person name="Holmer R."/>
            <person name="Bu F."/>
            <person name="Rutten L."/>
            <person name="Van Zeijl A."/>
            <person name="Liu W."/>
            <person name="Santuari L."/>
            <person name="Cao Q."/>
            <person name="Sharma T."/>
            <person name="Shen D."/>
            <person name="Roswanjaya Y."/>
            <person name="Wardhani T."/>
            <person name="Kalhor M.S."/>
            <person name="Jansen J."/>
            <person name="Van den Hoogen J."/>
            <person name="Gungor B."/>
            <person name="Hartog M."/>
            <person name="Hontelez J."/>
            <person name="Verver J."/>
            <person name="Yang W.-C."/>
            <person name="Schijlen E."/>
            <person name="Repin R."/>
            <person name="Schilthuizen M."/>
            <person name="Schranz E."/>
            <person name="Heidstra R."/>
            <person name="Miyata K."/>
            <person name="Fedorova E."/>
            <person name="Kohlen W."/>
            <person name="Bisseling T."/>
            <person name="Smit S."/>
            <person name="Geurts R."/>
        </authorList>
    </citation>
    <scope>NUCLEOTIDE SEQUENCE [LARGE SCALE GENOMIC DNA]</scope>
    <source>
        <strain evidence="3">cv. WU1-14</strain>
    </source>
</reference>
<organism evidence="2 3">
    <name type="scientific">Parasponia andersonii</name>
    <name type="common">Sponia andersonii</name>
    <dbReference type="NCBI Taxonomy" id="3476"/>
    <lineage>
        <taxon>Eukaryota</taxon>
        <taxon>Viridiplantae</taxon>
        <taxon>Streptophyta</taxon>
        <taxon>Embryophyta</taxon>
        <taxon>Tracheophyta</taxon>
        <taxon>Spermatophyta</taxon>
        <taxon>Magnoliopsida</taxon>
        <taxon>eudicotyledons</taxon>
        <taxon>Gunneridae</taxon>
        <taxon>Pentapetalae</taxon>
        <taxon>rosids</taxon>
        <taxon>fabids</taxon>
        <taxon>Rosales</taxon>
        <taxon>Cannabaceae</taxon>
        <taxon>Parasponia</taxon>
    </lineage>
</organism>
<sequence length="217" mass="24777">LQTIRTIHAISDRTMGITSCNKILADGPRKHTKRKELRNQKLASRPRKQSYCGDHIACRRPEKTYEEERAAQPKTCQKTSKMIVLWGSHRLSMTRENVRRGKSCATKNLPADLENGHTMGIMSLVDDPKKCTKKKELRNQNLPADLENDRTMGITSCNKILTDGLRKRTKREELCNQKLASSPQNDCIMGITSRNKTLVDDPRKRSRRKGLHNPKAC</sequence>
<accession>A0A2P5AF78</accession>
<comment type="caution">
    <text evidence="2">The sequence shown here is derived from an EMBL/GenBank/DDBJ whole genome shotgun (WGS) entry which is preliminary data.</text>
</comment>
<feature type="compositionally biased region" description="Basic residues" evidence="1">
    <location>
        <begin position="204"/>
        <end position="217"/>
    </location>
</feature>
<name>A0A2P5AF78_PARAD</name>